<keyword evidence="3" id="KW-1185">Reference proteome</keyword>
<dbReference type="RefSeq" id="XP_064849959.1">
    <property type="nucleotide sequence ID" value="XM_064993887.1"/>
</dbReference>
<protein>
    <submittedName>
        <fullName evidence="2">Uncharacterized protein</fullName>
    </submittedName>
</protein>
<dbReference type="AlphaFoldDB" id="A0AAV5QE49"/>
<evidence type="ECO:0000313" key="3">
    <source>
        <dbReference type="Proteomes" id="UP001360560"/>
    </source>
</evidence>
<gene>
    <name evidence="2" type="ORF">DASC09_002840</name>
</gene>
<evidence type="ECO:0000256" key="1">
    <source>
        <dbReference type="SAM" id="MobiDB-lite"/>
    </source>
</evidence>
<feature type="region of interest" description="Disordered" evidence="1">
    <location>
        <begin position="25"/>
        <end position="48"/>
    </location>
</feature>
<name>A0AAV5QE49_9ASCO</name>
<accession>A0AAV5QE49</accession>
<comment type="caution">
    <text evidence="2">The sequence shown here is derived from an EMBL/GenBank/DDBJ whole genome shotgun (WGS) entry which is preliminary data.</text>
</comment>
<reference evidence="2 3" key="1">
    <citation type="journal article" date="2023" name="Elife">
        <title>Identification of key yeast species and microbe-microbe interactions impacting larval growth of Drosophila in the wild.</title>
        <authorList>
            <person name="Mure A."/>
            <person name="Sugiura Y."/>
            <person name="Maeda R."/>
            <person name="Honda K."/>
            <person name="Sakurai N."/>
            <person name="Takahashi Y."/>
            <person name="Watada M."/>
            <person name="Katoh T."/>
            <person name="Gotoh A."/>
            <person name="Gotoh Y."/>
            <person name="Taniguchi I."/>
            <person name="Nakamura K."/>
            <person name="Hayashi T."/>
            <person name="Katayama T."/>
            <person name="Uemura T."/>
            <person name="Hattori Y."/>
        </authorList>
    </citation>
    <scope>NUCLEOTIDE SEQUENCE [LARGE SCALE GENOMIC DNA]</scope>
    <source>
        <strain evidence="2 3">SC-9</strain>
    </source>
</reference>
<organism evidence="2 3">
    <name type="scientific">Saccharomycopsis crataegensis</name>
    <dbReference type="NCBI Taxonomy" id="43959"/>
    <lineage>
        <taxon>Eukaryota</taxon>
        <taxon>Fungi</taxon>
        <taxon>Dikarya</taxon>
        <taxon>Ascomycota</taxon>
        <taxon>Saccharomycotina</taxon>
        <taxon>Saccharomycetes</taxon>
        <taxon>Saccharomycopsidaceae</taxon>
        <taxon>Saccharomycopsis</taxon>
    </lineage>
</organism>
<feature type="region of interest" description="Disordered" evidence="1">
    <location>
        <begin position="94"/>
        <end position="138"/>
    </location>
</feature>
<feature type="compositionally biased region" description="Basic and acidic residues" evidence="1">
    <location>
        <begin position="268"/>
        <end position="298"/>
    </location>
</feature>
<proteinExistence type="predicted"/>
<feature type="compositionally biased region" description="Basic and acidic residues" evidence="1">
    <location>
        <begin position="94"/>
        <end position="126"/>
    </location>
</feature>
<dbReference type="Proteomes" id="UP001360560">
    <property type="component" value="Unassembled WGS sequence"/>
</dbReference>
<evidence type="ECO:0000313" key="2">
    <source>
        <dbReference type="EMBL" id="GMM32959.1"/>
    </source>
</evidence>
<dbReference type="GeneID" id="90070938"/>
<feature type="region of interest" description="Disordered" evidence="1">
    <location>
        <begin position="265"/>
        <end position="298"/>
    </location>
</feature>
<dbReference type="EMBL" id="BTFZ01000001">
    <property type="protein sequence ID" value="GMM32959.1"/>
    <property type="molecule type" value="Genomic_DNA"/>
</dbReference>
<sequence length="425" mass="48067">MDLPQKPSTVPDTGIAAKSEPLAFSTTTPAANPSKVLPQKPSPASKYDDTEALFQKFDEVLNNNLRLLDESFNSSLNILDHLIVSNGVIEEVKEKKETTNDEEKNGDTEKVGDGGEATKDEDKMDIDVTPTTPPKPRPLLHEKFVEELANEKFRKTITKHSRDSFMKTYWLGCAINNPDPSKNVQGKVSDLENKSIPEIQKTLEKELAGYYVNIYQADLDYRMKILPNLNDVGPNPSSDETIRFGDVKLYEDFKLSAEDINGLKSKTKKQENKPDVNKENKMDIDEQDHEAVDEGEKEKKAADEIIESDLEFLDLKLLKSKKYIEYVNDLKLIKLKNRLINEVLTIEKIKLDKESQKWLTRKNDLMKFLNVDLKNVAVAIKTINEEIREAKEAESEEVSGSILKENRCSSVEKTDIGTGDVIMSS</sequence>